<evidence type="ECO:0000256" key="5">
    <source>
        <dbReference type="ARBA" id="ARBA00023136"/>
    </source>
</evidence>
<dbReference type="Proteomes" id="UP000789595">
    <property type="component" value="Unassembled WGS sequence"/>
</dbReference>
<evidence type="ECO:0000256" key="1">
    <source>
        <dbReference type="ARBA" id="ARBA00004389"/>
    </source>
</evidence>
<keyword evidence="3" id="KW-0256">Endoplasmic reticulum</keyword>
<dbReference type="SUPFAM" id="SSF46565">
    <property type="entry name" value="Chaperone J-domain"/>
    <property type="match status" value="1"/>
</dbReference>
<evidence type="ECO:0000259" key="6">
    <source>
        <dbReference type="PROSITE" id="PS50076"/>
    </source>
</evidence>
<protein>
    <recommendedName>
        <fullName evidence="6">J domain-containing protein</fullName>
    </recommendedName>
</protein>
<dbReference type="InterPro" id="IPR051100">
    <property type="entry name" value="DnaJ_subfamily_B/C"/>
</dbReference>
<dbReference type="GO" id="GO:0005789">
    <property type="term" value="C:endoplasmic reticulum membrane"/>
    <property type="evidence" value="ECO:0007669"/>
    <property type="project" value="UniProtKB-SubCell"/>
</dbReference>
<dbReference type="Gene3D" id="1.10.287.110">
    <property type="entry name" value="DnaJ domain"/>
    <property type="match status" value="1"/>
</dbReference>
<dbReference type="CDD" id="cd06257">
    <property type="entry name" value="DnaJ"/>
    <property type="match status" value="1"/>
</dbReference>
<keyword evidence="8" id="KW-1185">Reference proteome</keyword>
<proteinExistence type="predicted"/>
<dbReference type="AlphaFoldDB" id="A0A8J2SL43"/>
<evidence type="ECO:0000256" key="2">
    <source>
        <dbReference type="ARBA" id="ARBA00022692"/>
    </source>
</evidence>
<dbReference type="OrthoDB" id="10250354at2759"/>
<dbReference type="SMART" id="SM00271">
    <property type="entry name" value="DnaJ"/>
    <property type="match status" value="1"/>
</dbReference>
<dbReference type="PRINTS" id="PR00625">
    <property type="entry name" value="JDOMAIN"/>
</dbReference>
<dbReference type="Pfam" id="PF09320">
    <property type="entry name" value="DUF1977"/>
    <property type="match status" value="1"/>
</dbReference>
<evidence type="ECO:0000256" key="4">
    <source>
        <dbReference type="ARBA" id="ARBA00022989"/>
    </source>
</evidence>
<gene>
    <name evidence="7" type="ORF">PECAL_4P00510</name>
</gene>
<dbReference type="InterPro" id="IPR036869">
    <property type="entry name" value="J_dom_sf"/>
</dbReference>
<dbReference type="InterPro" id="IPR001623">
    <property type="entry name" value="DnaJ_domain"/>
</dbReference>
<organism evidence="7 8">
    <name type="scientific">Pelagomonas calceolata</name>
    <dbReference type="NCBI Taxonomy" id="35677"/>
    <lineage>
        <taxon>Eukaryota</taxon>
        <taxon>Sar</taxon>
        <taxon>Stramenopiles</taxon>
        <taxon>Ochrophyta</taxon>
        <taxon>Pelagophyceae</taxon>
        <taxon>Pelagomonadales</taxon>
        <taxon>Pelagomonadaceae</taxon>
        <taxon>Pelagomonas</taxon>
    </lineage>
</organism>
<dbReference type="PROSITE" id="PS50076">
    <property type="entry name" value="DNAJ_2"/>
    <property type="match status" value="1"/>
</dbReference>
<dbReference type="InterPro" id="IPR018253">
    <property type="entry name" value="DnaJ_domain_CS"/>
</dbReference>
<evidence type="ECO:0000313" key="7">
    <source>
        <dbReference type="EMBL" id="CAH0372891.1"/>
    </source>
</evidence>
<keyword evidence="5" id="KW-0472">Membrane</keyword>
<dbReference type="PROSITE" id="PS00636">
    <property type="entry name" value="DNAJ_1"/>
    <property type="match status" value="1"/>
</dbReference>
<reference evidence="7" key="1">
    <citation type="submission" date="2021-11" db="EMBL/GenBank/DDBJ databases">
        <authorList>
            <consortium name="Genoscope - CEA"/>
            <person name="William W."/>
        </authorList>
    </citation>
    <scope>NUCLEOTIDE SEQUENCE</scope>
</reference>
<sequence>MEANRDAALKCRALAEKYLREGNKAKCLSLCDKAERLAGGSLAGVDRLRTLASASTGGAAAREAASKPAATPAKAAFTPQQVEAVKKVIAAKRRGHYAVLGIEKTADEDQIKRAYRKLALKFHPDKNRAPDADEAFKCIGLAFATLSDKDKRRHYDMYGDDEPEPGMGVPRRRRPPGGGVYADEMSPEDIFNMFFGGGYPQQHVRRRTQRRAPPPQDWRQQVAQLIPLLFLCLIMFGNSGSLYDPPFSLKRTAKFRHERLTRSRGVVPDIRYYVADGFSAKHARDGYALRRQEQNVESEYQTHLRYGCFSARQRYSQFKNAAQFSPRRRELMERADAIDMSDCDLLEEYFGVR</sequence>
<evidence type="ECO:0000256" key="3">
    <source>
        <dbReference type="ARBA" id="ARBA00022824"/>
    </source>
</evidence>
<keyword evidence="2" id="KW-0812">Transmembrane</keyword>
<comment type="caution">
    <text evidence="7">The sequence shown here is derived from an EMBL/GenBank/DDBJ whole genome shotgun (WGS) entry which is preliminary data.</text>
</comment>
<keyword evidence="4" id="KW-1133">Transmembrane helix</keyword>
<dbReference type="EMBL" id="CAKKNE010000004">
    <property type="protein sequence ID" value="CAH0372891.1"/>
    <property type="molecule type" value="Genomic_DNA"/>
</dbReference>
<feature type="domain" description="J" evidence="6">
    <location>
        <begin position="95"/>
        <end position="159"/>
    </location>
</feature>
<dbReference type="PANTHER" id="PTHR43908">
    <property type="entry name" value="AT29763P-RELATED"/>
    <property type="match status" value="1"/>
</dbReference>
<accession>A0A8J2SL43</accession>
<evidence type="ECO:0000313" key="8">
    <source>
        <dbReference type="Proteomes" id="UP000789595"/>
    </source>
</evidence>
<dbReference type="InterPro" id="IPR015399">
    <property type="entry name" value="DUF1977_DnaJ-like"/>
</dbReference>
<comment type="subcellular location">
    <subcellularLocation>
        <location evidence="1">Endoplasmic reticulum membrane</location>
        <topology evidence="1">Single-pass membrane protein</topology>
    </subcellularLocation>
</comment>
<name>A0A8J2SL43_9STRA</name>
<dbReference type="Pfam" id="PF00226">
    <property type="entry name" value="DnaJ"/>
    <property type="match status" value="1"/>
</dbReference>